<dbReference type="AlphaFoldDB" id="C3YHV1"/>
<accession>C3YHV1</accession>
<evidence type="ECO:0000313" key="2">
    <source>
        <dbReference type="EMBL" id="EEN60088.1"/>
    </source>
</evidence>
<organism>
    <name type="scientific">Branchiostoma floridae</name>
    <name type="common">Florida lancelet</name>
    <name type="synonym">Amphioxus</name>
    <dbReference type="NCBI Taxonomy" id="7739"/>
    <lineage>
        <taxon>Eukaryota</taxon>
        <taxon>Metazoa</taxon>
        <taxon>Chordata</taxon>
        <taxon>Cephalochordata</taxon>
        <taxon>Leptocardii</taxon>
        <taxon>Amphioxiformes</taxon>
        <taxon>Branchiostomatidae</taxon>
        <taxon>Branchiostoma</taxon>
    </lineage>
</organism>
<protein>
    <submittedName>
        <fullName evidence="2">Uncharacterized protein</fullName>
    </submittedName>
</protein>
<dbReference type="EMBL" id="GG666514">
    <property type="protein sequence ID" value="EEN60088.1"/>
    <property type="molecule type" value="Genomic_DNA"/>
</dbReference>
<feature type="region of interest" description="Disordered" evidence="1">
    <location>
        <begin position="133"/>
        <end position="155"/>
    </location>
</feature>
<proteinExistence type="predicted"/>
<sequence length="155" mass="17161">MDWVHISSESSGSDHRKSPGPGCFATLLQGLPKYIDIKMPPKTKRVRGHFREKTMVVPEGKGVTIEMEESEDDSDKHMGAAGKTSVAHPPFERGMLGTISSTMTSCDNNNICSAVVRVNCKIQSTGFPPLFMQYKSRSHSPSRCRPRLQDTQAHQ</sequence>
<feature type="region of interest" description="Disordered" evidence="1">
    <location>
        <begin position="58"/>
        <end position="89"/>
    </location>
</feature>
<feature type="compositionally biased region" description="Basic residues" evidence="1">
    <location>
        <begin position="136"/>
        <end position="146"/>
    </location>
</feature>
<feature type="region of interest" description="Disordered" evidence="1">
    <location>
        <begin position="1"/>
        <end position="21"/>
    </location>
</feature>
<gene>
    <name evidence="2" type="ORF">BRAFLDRAFT_71633</name>
</gene>
<reference evidence="2" key="1">
    <citation type="journal article" date="2008" name="Nature">
        <title>The amphioxus genome and the evolution of the chordate karyotype.</title>
        <authorList>
            <consortium name="US DOE Joint Genome Institute (JGI-PGF)"/>
            <person name="Putnam N.H."/>
            <person name="Butts T."/>
            <person name="Ferrier D.E.K."/>
            <person name="Furlong R.F."/>
            <person name="Hellsten U."/>
            <person name="Kawashima T."/>
            <person name="Robinson-Rechavi M."/>
            <person name="Shoguchi E."/>
            <person name="Terry A."/>
            <person name="Yu J.-K."/>
            <person name="Benito-Gutierrez E.L."/>
            <person name="Dubchak I."/>
            <person name="Garcia-Fernandez J."/>
            <person name="Gibson-Brown J.J."/>
            <person name="Grigoriev I.V."/>
            <person name="Horton A.C."/>
            <person name="de Jong P.J."/>
            <person name="Jurka J."/>
            <person name="Kapitonov V.V."/>
            <person name="Kohara Y."/>
            <person name="Kuroki Y."/>
            <person name="Lindquist E."/>
            <person name="Lucas S."/>
            <person name="Osoegawa K."/>
            <person name="Pennacchio L.A."/>
            <person name="Salamov A.A."/>
            <person name="Satou Y."/>
            <person name="Sauka-Spengler T."/>
            <person name="Schmutz J."/>
            <person name="Shin-I T."/>
            <person name="Toyoda A."/>
            <person name="Bronner-Fraser M."/>
            <person name="Fujiyama A."/>
            <person name="Holland L.Z."/>
            <person name="Holland P.W.H."/>
            <person name="Satoh N."/>
            <person name="Rokhsar D.S."/>
        </authorList>
    </citation>
    <scope>NUCLEOTIDE SEQUENCE [LARGE SCALE GENOMIC DNA]</scope>
    <source>
        <strain evidence="2">S238N-H82</strain>
        <tissue evidence="2">Testes</tissue>
    </source>
</reference>
<evidence type="ECO:0000256" key="1">
    <source>
        <dbReference type="SAM" id="MobiDB-lite"/>
    </source>
</evidence>
<dbReference type="InParanoid" id="C3YHV1"/>
<name>C3YHV1_BRAFL</name>